<dbReference type="AlphaFoldDB" id="A0A834WI05"/>
<evidence type="ECO:0000313" key="9">
    <source>
        <dbReference type="Proteomes" id="UP000634136"/>
    </source>
</evidence>
<dbReference type="PROSITE" id="PS50811">
    <property type="entry name" value="WRKY"/>
    <property type="match status" value="1"/>
</dbReference>
<dbReference type="SUPFAM" id="SSF118290">
    <property type="entry name" value="WRKY DNA-binding domain"/>
    <property type="match status" value="2"/>
</dbReference>
<protein>
    <submittedName>
        <fullName evidence="8">Putative WRKY transcription factor 2</fullName>
    </submittedName>
</protein>
<dbReference type="SMART" id="SM00774">
    <property type="entry name" value="WRKY"/>
    <property type="match status" value="2"/>
</dbReference>
<evidence type="ECO:0000256" key="3">
    <source>
        <dbReference type="ARBA" id="ARBA00023125"/>
    </source>
</evidence>
<evidence type="ECO:0000256" key="4">
    <source>
        <dbReference type="ARBA" id="ARBA00023163"/>
    </source>
</evidence>
<comment type="subcellular location">
    <subcellularLocation>
        <location evidence="1">Nucleus</location>
    </subcellularLocation>
</comment>
<keyword evidence="5" id="KW-0539">Nucleus</keyword>
<dbReference type="FunFam" id="2.20.25.80:FF:000001">
    <property type="entry name" value="WRKY transcription factor 33"/>
    <property type="match status" value="1"/>
</dbReference>
<dbReference type="Gene3D" id="2.20.25.80">
    <property type="entry name" value="WRKY domain"/>
    <property type="match status" value="2"/>
</dbReference>
<dbReference type="InterPro" id="IPR044810">
    <property type="entry name" value="WRKY_plant"/>
</dbReference>
<sequence length="474" mass="52813">MGEEEEVHKHNGKRSIAERRGFCWISGSMDSASACLTIPPGISPTALLHSPPIMLPNSQVSNHCIMAKGGIADCQPFVPVQPKANATKTEIHSYNDVQMIQKRGSEEAREESPVSNKDTGGDKREINHSMGMARNSEDGYNWRKYGQKQVKKKVERSLDGQVTEIIYKEDAPQLSSTLASQGDDEDGASLEGDAEDEESESKRRKKEIESNFASRAVREPRVVVQIESEVDILDDGYRWRKYGQKVVKGNPNPRSYYKCTSAGCLVRKHVERASHDLKFVITTYEGKHNHEVPTARSTSVVPNAAAANAQVTLPLPGNVNNIPKPETQVQNLVPHFDTKPEFLRPAFVGDDMKYGSSSICQTKYSAMPYSSYDNELNPDPCAASVFPDFPSLHMNLTSSAKYPLLGYNLNLLKPMPPIQSFLSGQQLKEVDTGFVRPKQEQKDNILYDTSMHINIVDHPSSSSLYHRLMQNFPS</sequence>
<feature type="region of interest" description="Disordered" evidence="6">
    <location>
        <begin position="173"/>
        <end position="210"/>
    </location>
</feature>
<dbReference type="InterPro" id="IPR003657">
    <property type="entry name" value="WRKY_dom"/>
</dbReference>
<evidence type="ECO:0000256" key="5">
    <source>
        <dbReference type="ARBA" id="ARBA00023242"/>
    </source>
</evidence>
<dbReference type="GO" id="GO:0003700">
    <property type="term" value="F:DNA-binding transcription factor activity"/>
    <property type="evidence" value="ECO:0007669"/>
    <property type="project" value="InterPro"/>
</dbReference>
<feature type="region of interest" description="Disordered" evidence="6">
    <location>
        <begin position="102"/>
        <end position="140"/>
    </location>
</feature>
<dbReference type="GO" id="GO:0005634">
    <property type="term" value="C:nucleus"/>
    <property type="evidence" value="ECO:0007669"/>
    <property type="project" value="UniProtKB-SubCell"/>
</dbReference>
<dbReference type="OrthoDB" id="2021103at2759"/>
<feature type="compositionally biased region" description="Basic and acidic residues" evidence="6">
    <location>
        <begin position="103"/>
        <end position="112"/>
    </location>
</feature>
<comment type="caution">
    <text evidence="8">The sequence shown here is derived from an EMBL/GenBank/DDBJ whole genome shotgun (WGS) entry which is preliminary data.</text>
</comment>
<dbReference type="GO" id="GO:0043565">
    <property type="term" value="F:sequence-specific DNA binding"/>
    <property type="evidence" value="ECO:0007669"/>
    <property type="project" value="InterPro"/>
</dbReference>
<gene>
    <name evidence="8" type="ORF">G2W53_023214</name>
</gene>
<dbReference type="InterPro" id="IPR036576">
    <property type="entry name" value="WRKY_dom_sf"/>
</dbReference>
<dbReference type="Proteomes" id="UP000634136">
    <property type="component" value="Unassembled WGS sequence"/>
</dbReference>
<dbReference type="Pfam" id="PF03106">
    <property type="entry name" value="WRKY"/>
    <property type="match status" value="1"/>
</dbReference>
<feature type="compositionally biased region" description="Acidic residues" evidence="6">
    <location>
        <begin position="182"/>
        <end position="199"/>
    </location>
</feature>
<evidence type="ECO:0000313" key="8">
    <source>
        <dbReference type="EMBL" id="KAF7817759.1"/>
    </source>
</evidence>
<evidence type="ECO:0000259" key="7">
    <source>
        <dbReference type="PROSITE" id="PS50811"/>
    </source>
</evidence>
<evidence type="ECO:0000256" key="1">
    <source>
        <dbReference type="ARBA" id="ARBA00004123"/>
    </source>
</evidence>
<evidence type="ECO:0000256" key="2">
    <source>
        <dbReference type="ARBA" id="ARBA00023015"/>
    </source>
</evidence>
<dbReference type="PANTHER" id="PTHR31221">
    <property type="entry name" value="WRKY TRANSCRIPTION FACTOR PROTEIN 1-RELATED"/>
    <property type="match status" value="1"/>
</dbReference>
<keyword evidence="9" id="KW-1185">Reference proteome</keyword>
<proteinExistence type="predicted"/>
<name>A0A834WI05_9FABA</name>
<evidence type="ECO:0000256" key="6">
    <source>
        <dbReference type="SAM" id="MobiDB-lite"/>
    </source>
</evidence>
<feature type="domain" description="WRKY" evidence="7">
    <location>
        <begin position="228"/>
        <end position="293"/>
    </location>
</feature>
<organism evidence="8 9">
    <name type="scientific">Senna tora</name>
    <dbReference type="NCBI Taxonomy" id="362788"/>
    <lineage>
        <taxon>Eukaryota</taxon>
        <taxon>Viridiplantae</taxon>
        <taxon>Streptophyta</taxon>
        <taxon>Embryophyta</taxon>
        <taxon>Tracheophyta</taxon>
        <taxon>Spermatophyta</taxon>
        <taxon>Magnoliopsida</taxon>
        <taxon>eudicotyledons</taxon>
        <taxon>Gunneridae</taxon>
        <taxon>Pentapetalae</taxon>
        <taxon>rosids</taxon>
        <taxon>fabids</taxon>
        <taxon>Fabales</taxon>
        <taxon>Fabaceae</taxon>
        <taxon>Caesalpinioideae</taxon>
        <taxon>Cassia clade</taxon>
        <taxon>Senna</taxon>
    </lineage>
</organism>
<accession>A0A834WI05</accession>
<keyword evidence="3" id="KW-0238">DNA-binding</keyword>
<dbReference type="SMR" id="A0A834WI05"/>
<dbReference type="PANTHER" id="PTHR31221:SF126">
    <property type="entry name" value="WRKY DOMAIN-CONTAINING PROTEIN"/>
    <property type="match status" value="1"/>
</dbReference>
<keyword evidence="2" id="KW-0805">Transcription regulation</keyword>
<reference evidence="8" key="1">
    <citation type="submission" date="2020-09" db="EMBL/GenBank/DDBJ databases">
        <title>Genome-Enabled Discovery of Anthraquinone Biosynthesis in Senna tora.</title>
        <authorList>
            <person name="Kang S.-H."/>
            <person name="Pandey R.P."/>
            <person name="Lee C.-M."/>
            <person name="Sim J.-S."/>
            <person name="Jeong J.-T."/>
            <person name="Choi B.-S."/>
            <person name="Jung M."/>
            <person name="Ginzburg D."/>
            <person name="Zhao K."/>
            <person name="Won S.Y."/>
            <person name="Oh T.-J."/>
            <person name="Yu Y."/>
            <person name="Kim N.-H."/>
            <person name="Lee O.R."/>
            <person name="Lee T.-H."/>
            <person name="Bashyal P."/>
            <person name="Kim T.-S."/>
            <person name="Lee W.-H."/>
            <person name="Kawkins C."/>
            <person name="Kim C.-K."/>
            <person name="Kim J.S."/>
            <person name="Ahn B.O."/>
            <person name="Rhee S.Y."/>
            <person name="Sohng J.K."/>
        </authorList>
    </citation>
    <scope>NUCLEOTIDE SEQUENCE</scope>
    <source>
        <tissue evidence="8">Leaf</tissue>
    </source>
</reference>
<keyword evidence="4" id="KW-0804">Transcription</keyword>
<dbReference type="EMBL" id="JAAIUW010000008">
    <property type="protein sequence ID" value="KAF7817759.1"/>
    <property type="molecule type" value="Genomic_DNA"/>
</dbReference>